<dbReference type="FunFam" id="1.10.472.80:FF:000018">
    <property type="entry name" value="TBC1 domain family member 2B"/>
    <property type="match status" value="1"/>
</dbReference>
<keyword evidence="5" id="KW-1185">Reference proteome</keyword>
<feature type="region of interest" description="Disordered" evidence="2">
    <location>
        <begin position="395"/>
        <end position="414"/>
    </location>
</feature>
<evidence type="ECO:0000256" key="2">
    <source>
        <dbReference type="SAM" id="MobiDB-lite"/>
    </source>
</evidence>
<organism evidence="4 5">
    <name type="scientific">Sporisorium reilianum (strain SRZ2)</name>
    <name type="common">Maize head smut fungus</name>
    <dbReference type="NCBI Taxonomy" id="999809"/>
    <lineage>
        <taxon>Eukaryota</taxon>
        <taxon>Fungi</taxon>
        <taxon>Dikarya</taxon>
        <taxon>Basidiomycota</taxon>
        <taxon>Ustilaginomycotina</taxon>
        <taxon>Ustilaginomycetes</taxon>
        <taxon>Ustilaginales</taxon>
        <taxon>Ustilaginaceae</taxon>
        <taxon>Sporisorium</taxon>
    </lineage>
</organism>
<name>E6ZWR9_SPORE</name>
<dbReference type="eggNOG" id="KOG2058">
    <property type="taxonomic scope" value="Eukaryota"/>
</dbReference>
<proteinExistence type="predicted"/>
<feature type="coiled-coil region" evidence="1">
    <location>
        <begin position="312"/>
        <end position="339"/>
    </location>
</feature>
<dbReference type="OrthoDB" id="294251at2759"/>
<feature type="compositionally biased region" description="Low complexity" evidence="2">
    <location>
        <begin position="1042"/>
        <end position="1051"/>
    </location>
</feature>
<dbReference type="PANTHER" id="PTHR47219">
    <property type="entry name" value="RAB GTPASE-ACTIVATING PROTEIN 1-LIKE"/>
    <property type="match status" value="1"/>
</dbReference>
<feature type="compositionally biased region" description="Low complexity" evidence="2">
    <location>
        <begin position="547"/>
        <end position="563"/>
    </location>
</feature>
<feature type="compositionally biased region" description="Acidic residues" evidence="2">
    <location>
        <begin position="855"/>
        <end position="867"/>
    </location>
</feature>
<feature type="compositionally biased region" description="Low complexity" evidence="2">
    <location>
        <begin position="731"/>
        <end position="747"/>
    </location>
</feature>
<feature type="compositionally biased region" description="Polar residues" evidence="2">
    <location>
        <begin position="469"/>
        <end position="494"/>
    </location>
</feature>
<dbReference type="PROSITE" id="PS50086">
    <property type="entry name" value="TBC_RABGAP"/>
    <property type="match status" value="1"/>
</dbReference>
<evidence type="ECO:0000259" key="3">
    <source>
        <dbReference type="PROSITE" id="PS50086"/>
    </source>
</evidence>
<dbReference type="GO" id="GO:0005096">
    <property type="term" value="F:GTPase activator activity"/>
    <property type="evidence" value="ECO:0007669"/>
    <property type="project" value="TreeGrafter"/>
</dbReference>
<feature type="compositionally biased region" description="Low complexity" evidence="2">
    <location>
        <begin position="219"/>
        <end position="231"/>
    </location>
</feature>
<feature type="compositionally biased region" description="Basic and acidic residues" evidence="2">
    <location>
        <begin position="195"/>
        <end position="206"/>
    </location>
</feature>
<feature type="compositionally biased region" description="Polar residues" evidence="2">
    <location>
        <begin position="443"/>
        <end position="454"/>
    </location>
</feature>
<feature type="region of interest" description="Disordered" evidence="2">
    <location>
        <begin position="1"/>
        <end position="94"/>
    </location>
</feature>
<dbReference type="Gene3D" id="1.10.472.80">
    <property type="entry name" value="Ypt/Rab-GAP domain of gyp1p, domain 3"/>
    <property type="match status" value="1"/>
</dbReference>
<dbReference type="SUPFAM" id="SSF47923">
    <property type="entry name" value="Ypt/Rab-GAP domain of gyp1p"/>
    <property type="match status" value="2"/>
</dbReference>
<gene>
    <name evidence="4" type="ORF">sr12532</name>
</gene>
<feature type="compositionally biased region" description="Low complexity" evidence="2">
    <location>
        <begin position="1018"/>
        <end position="1035"/>
    </location>
</feature>
<keyword evidence="1" id="KW-0175">Coiled coil</keyword>
<dbReference type="InterPro" id="IPR050302">
    <property type="entry name" value="Rab_GAP_TBC_domain"/>
</dbReference>
<feature type="compositionally biased region" description="Polar residues" evidence="2">
    <location>
        <begin position="760"/>
        <end position="779"/>
    </location>
</feature>
<dbReference type="Gene3D" id="1.10.8.270">
    <property type="entry name" value="putative rabgap domain of human tbc1 domain family member 14 like domains"/>
    <property type="match status" value="1"/>
</dbReference>
<reference evidence="4 5" key="1">
    <citation type="journal article" date="2010" name="Science">
        <title>Pathogenicity determinants in smut fungi revealed by genome comparison.</title>
        <authorList>
            <person name="Schirawski J."/>
            <person name="Mannhaupt G."/>
            <person name="Muench K."/>
            <person name="Brefort T."/>
            <person name="Schipper K."/>
            <person name="Doehlemann G."/>
            <person name="Di Stasio M."/>
            <person name="Roessel N."/>
            <person name="Mendoza-Mendoza A."/>
            <person name="Pester D."/>
            <person name="Mueller O."/>
            <person name="Winterberg B."/>
            <person name="Meyer E."/>
            <person name="Ghareeb H."/>
            <person name="Wollenberg T."/>
            <person name="Muensterkoetter M."/>
            <person name="Wong P."/>
            <person name="Walter M."/>
            <person name="Stukenbrock E."/>
            <person name="Gueldener U."/>
            <person name="Kahmann R."/>
        </authorList>
    </citation>
    <scope>NUCLEOTIDE SEQUENCE [LARGE SCALE GENOMIC DNA]</scope>
    <source>
        <strain evidence="5">SRZ2</strain>
    </source>
</reference>
<feature type="compositionally biased region" description="Low complexity" evidence="2">
    <location>
        <begin position="607"/>
        <end position="644"/>
    </location>
</feature>
<feature type="compositionally biased region" description="Low complexity" evidence="2">
    <location>
        <begin position="834"/>
        <end position="848"/>
    </location>
</feature>
<feature type="compositionally biased region" description="Low complexity" evidence="2">
    <location>
        <begin position="71"/>
        <end position="86"/>
    </location>
</feature>
<feature type="region of interest" description="Disordered" evidence="2">
    <location>
        <begin position="1167"/>
        <end position="1199"/>
    </location>
</feature>
<dbReference type="GO" id="GO:0031267">
    <property type="term" value="F:small GTPase binding"/>
    <property type="evidence" value="ECO:0007669"/>
    <property type="project" value="TreeGrafter"/>
</dbReference>
<feature type="compositionally biased region" description="Polar residues" evidence="2">
    <location>
        <begin position="276"/>
        <end position="292"/>
    </location>
</feature>
<feature type="region of interest" description="Disordered" evidence="2">
    <location>
        <begin position="443"/>
        <end position="867"/>
    </location>
</feature>
<evidence type="ECO:0000313" key="4">
    <source>
        <dbReference type="EMBL" id="CBQ71676.1"/>
    </source>
</evidence>
<feature type="compositionally biased region" description="Low complexity" evidence="2">
    <location>
        <begin position="395"/>
        <end position="404"/>
    </location>
</feature>
<dbReference type="EMBL" id="FQ311452">
    <property type="protein sequence ID" value="CBQ71676.1"/>
    <property type="molecule type" value="Genomic_DNA"/>
</dbReference>
<feature type="region of interest" description="Disordered" evidence="2">
    <location>
        <begin position="133"/>
        <end position="237"/>
    </location>
</feature>
<dbReference type="Proteomes" id="UP000008867">
    <property type="component" value="Chromosome 3"/>
</dbReference>
<accession>E6ZWR9</accession>
<dbReference type="VEuPathDB" id="FungiDB:sr12532"/>
<feature type="compositionally biased region" description="Low complexity" evidence="2">
    <location>
        <begin position="504"/>
        <end position="521"/>
    </location>
</feature>
<dbReference type="InterPro" id="IPR000195">
    <property type="entry name" value="Rab-GAP-TBC_dom"/>
</dbReference>
<dbReference type="FunFam" id="1.10.8.270:FF:000026">
    <property type="entry name" value="TBC (Tre-2/Bub2/Cdc16) domain family"/>
    <property type="match status" value="1"/>
</dbReference>
<feature type="compositionally biased region" description="Low complexity" evidence="2">
    <location>
        <begin position="1121"/>
        <end position="1146"/>
    </location>
</feature>
<feature type="region of interest" description="Disordered" evidence="2">
    <location>
        <begin position="891"/>
        <end position="1066"/>
    </location>
</feature>
<feature type="region of interest" description="Disordered" evidence="2">
    <location>
        <begin position="262"/>
        <end position="308"/>
    </location>
</feature>
<evidence type="ECO:0000256" key="1">
    <source>
        <dbReference type="SAM" id="Coils"/>
    </source>
</evidence>
<feature type="compositionally biased region" description="Low complexity" evidence="2">
    <location>
        <begin position="963"/>
        <end position="974"/>
    </location>
</feature>
<feature type="region of interest" description="Disordered" evidence="2">
    <location>
        <begin position="1104"/>
        <end position="1146"/>
    </location>
</feature>
<dbReference type="Pfam" id="PF00566">
    <property type="entry name" value="RabGAP-TBC"/>
    <property type="match status" value="1"/>
</dbReference>
<sequence>MTSPVRAHNAAQPHPLFAGESPTKSPGPSSLVNRPIWGQRKAAQVDYSVESHATLQRRSVSRTRSYHHDGASSSSSSTAAAGGTAAVNSLRPAPIDDDVFYSRSAAAEAGDANQSASYIPRTSRVSSYDLQFDDADEASLPDDSLFGGPAPSSPRIFDRDYPAPRPIRSSQLRGSNITEAAVSPDQTPMPKHHLDRPSSRASRREGAASPSEARRRRSPTPSGSRSSTAASHHSHRVHDMAREVEFPLDWLQQLHRLGDGDLESALSGPLSHRPIATQQPRESTPVKSSTPSARRDAKQTSSSSSSYALQLTKALSRALAEAHAELDKLRTATDQQRAQHADTLEHMQQRTESREAALTQLCLEHGIQQGQINRSLLRAPVLDAEVLKRKRIAEQQQSMAQEMAGIEPPSDRTERALPDSLQEAMLDDLDGVASTSIVARSPSLKPSSIYSAADTSPPGRSPSVRSHKTAASATDATRSYRQRGKSLSISIASTNDKDTDARSLKSSSASVADSISTSPSSQHRAAAAIKASPQPPSSPQSLYKAKSPSVASPRARSTSSSTSVGGGLGDWASGLLPWSGSGASRKGAPSTAQSMVKATSPGRREMAQSSSAAAAGVADTAGKRSVSASKTSKAASASTFARAFGRYTRSSPAPETPPPAPQPNVTRLPDTYQFDRRSADSAHSLSVGEGSALLGAPSPRPPSAAVELEPILPNEAAPPTLVRRKKKGRKSGSSVAGLGISSSSSSSKELDNQAKKSDPAASTKQAGSGNGIAVSSTAADGTPISAKQKRAARLSTLDEEESSGDEFEVYGGKAPVPGFTSMTEHAPSSGPTQGGATQAASIAADSSIVIRPADDSDSDSDTEEDMEVLTDRYGFIYNPTDADIRLLRQARKASAPAPATLTGIKVGIRARGGSDSASEDDKNDPDLDTADSSDDELDLSRAVKPNSSLVAAQVDHNDVQLMPASRSTSPAPSTGAVSDDGGAVTAEDSASATAKRAKRRSNLLTVPDSKPVQAEVLPVSAVSKPSPSPSRSSPSKNRRGTRSNASSRSSSPVKAGAAAPLGLPSISNTVRRLLTQLKDMHDSQQIEQKQRWDAFLEHRRARLQAASDANGSSSGAGSGSNGNSSSSNGVSGAHGNAAKPSVTSSTSKTKALLAGTLFGGGGNAPAADGAKALGSAEKAPEEDWSSGMVGVNRMGDSKSGKEDWREFLTLCQTGIPLCYRARIWAECSGANDIAEPGRYQELLSDHQGETNECLTQIDLDVHRTMPTNIYFGGDGQGVPKLRRLLVAFSWYNPDTGYCQGMNNLAATLLLTHATEEEAFWVLVCLIEKILPSEYYTAHLLVSQADQRVLIELVAEHMPRLHAHLAELGVDLPAITFAWFLSLYTDCLPVETLFRVWDVMFVEGMVILFRVAMGILKLYEAELLATSSASAFYGLAHSLTSRLFSVDKLIHLACTELKASIRYANILEKRERHVADLTAELGLGVDAT</sequence>
<feature type="compositionally biased region" description="Low complexity" evidence="2">
    <location>
        <begin position="1167"/>
        <end position="1176"/>
    </location>
</feature>
<evidence type="ECO:0000313" key="5">
    <source>
        <dbReference type="Proteomes" id="UP000008867"/>
    </source>
</evidence>
<protein>
    <recommendedName>
        <fullName evidence="3">Rab-GAP TBC domain-containing protein</fullName>
    </recommendedName>
</protein>
<feature type="compositionally biased region" description="Polar residues" evidence="2">
    <location>
        <begin position="168"/>
        <end position="178"/>
    </location>
</feature>
<dbReference type="HOGENOM" id="CLU_004718_0_0_1"/>
<feature type="compositionally biased region" description="Basic and acidic residues" evidence="2">
    <location>
        <begin position="748"/>
        <end position="758"/>
    </location>
</feature>
<feature type="compositionally biased region" description="Acidic residues" evidence="2">
    <location>
        <begin position="797"/>
        <end position="808"/>
    </location>
</feature>
<feature type="compositionally biased region" description="Polar residues" evidence="2">
    <location>
        <begin position="22"/>
        <end position="32"/>
    </location>
</feature>
<feature type="domain" description="Rab-GAP TBC" evidence="3">
    <location>
        <begin position="1214"/>
        <end position="1403"/>
    </location>
</feature>
<dbReference type="PANTHER" id="PTHR47219:SF20">
    <property type="entry name" value="TBC1 DOMAIN FAMILY MEMBER 2B"/>
    <property type="match status" value="1"/>
</dbReference>
<feature type="compositionally biased region" description="Acidic residues" evidence="2">
    <location>
        <begin position="917"/>
        <end position="937"/>
    </location>
</feature>
<dbReference type="SMART" id="SM00164">
    <property type="entry name" value="TBC"/>
    <property type="match status" value="1"/>
</dbReference>
<dbReference type="InterPro" id="IPR035969">
    <property type="entry name" value="Rab-GAP_TBC_sf"/>
</dbReference>